<dbReference type="Gene3D" id="3.60.10.10">
    <property type="entry name" value="Endonuclease/exonuclease/phosphatase"/>
    <property type="match status" value="1"/>
</dbReference>
<proteinExistence type="predicted"/>
<organism evidence="3 4">
    <name type="scientific">Caerostris extrusa</name>
    <name type="common">Bark spider</name>
    <name type="synonym">Caerostris bankana</name>
    <dbReference type="NCBI Taxonomy" id="172846"/>
    <lineage>
        <taxon>Eukaryota</taxon>
        <taxon>Metazoa</taxon>
        <taxon>Ecdysozoa</taxon>
        <taxon>Arthropoda</taxon>
        <taxon>Chelicerata</taxon>
        <taxon>Arachnida</taxon>
        <taxon>Araneae</taxon>
        <taxon>Araneomorphae</taxon>
        <taxon>Entelegynae</taxon>
        <taxon>Araneoidea</taxon>
        <taxon>Araneidae</taxon>
        <taxon>Caerostris</taxon>
    </lineage>
</organism>
<name>A0AAV4PP10_CAEEX</name>
<sequence>PTNGLPKTPPPLDTTRNLKSTLPSEFVTPLEFIYLNAIKIGNIINSRFAVSHAVLDRDHVRDTQPDNPNLQKYEDRINETRNQLDEQVADLGIPLAKMPTTHDDLKALCDKFITQQSPKSPKKTESKQKRKKADTDSDGFKLPPKHLTRKHPRGAVTPVSTTPISTSIPINPKPNSTNLADDPVLPAPLARRPRIPPFFVVANESWCTTLNILRTEAPSLKSVMTRDNFMKLTVEIQETHLTIDQEPNIPGFKILKDDRLTYNGNYPAGGTCIYVRDTLVHHRIQTPRLEGIEATIINIEFNNYPPVTFISIYKKHHNRDFPTADLAKLLNISNNVIIAGDFNATHKAWNNAKNSKHGTQLYKFISNRRDIQIIAPNTHTHLSQQARASHTILDFALFKNIPFTHSIETLNDLSSDHLPIVIKIDINGTPRSAPQLHTTNWNNFNFYLQNTPLPISKITNTNDADTAVTNFTNTLHDAFNKSSKPRFTQRKPNLPKEIKNQIKIKNHVRRLWQISRDPNTKRHSIN</sequence>
<protein>
    <submittedName>
        <fullName evidence="3">RNA-directed DNA polymerase from mobile element jockey</fullName>
    </submittedName>
</protein>
<dbReference type="EMBL" id="BPLR01004853">
    <property type="protein sequence ID" value="GIX98063.1"/>
    <property type="molecule type" value="Genomic_DNA"/>
</dbReference>
<comment type="caution">
    <text evidence="3">The sequence shown here is derived from an EMBL/GenBank/DDBJ whole genome shotgun (WGS) entry which is preliminary data.</text>
</comment>
<reference evidence="3 4" key="1">
    <citation type="submission" date="2021-06" db="EMBL/GenBank/DDBJ databases">
        <title>Caerostris extrusa draft genome.</title>
        <authorList>
            <person name="Kono N."/>
            <person name="Arakawa K."/>
        </authorList>
    </citation>
    <scope>NUCLEOTIDE SEQUENCE [LARGE SCALE GENOMIC DNA]</scope>
</reference>
<evidence type="ECO:0000313" key="4">
    <source>
        <dbReference type="Proteomes" id="UP001054945"/>
    </source>
</evidence>
<dbReference type="GO" id="GO:0003964">
    <property type="term" value="F:RNA-directed DNA polymerase activity"/>
    <property type="evidence" value="ECO:0007669"/>
    <property type="project" value="UniProtKB-KW"/>
</dbReference>
<feature type="non-terminal residue" evidence="3">
    <location>
        <position position="1"/>
    </location>
</feature>
<dbReference type="InterPro" id="IPR036691">
    <property type="entry name" value="Endo/exonu/phosph_ase_sf"/>
</dbReference>
<keyword evidence="3" id="KW-0548">Nucleotidyltransferase</keyword>
<evidence type="ECO:0000259" key="2">
    <source>
        <dbReference type="Pfam" id="PF14529"/>
    </source>
</evidence>
<feature type="compositionally biased region" description="Low complexity" evidence="1">
    <location>
        <begin position="156"/>
        <end position="170"/>
    </location>
</feature>
<keyword evidence="3" id="KW-0808">Transferase</keyword>
<gene>
    <name evidence="3" type="primary">jockeypol_218</name>
    <name evidence="3" type="ORF">CEXT_801451</name>
</gene>
<dbReference type="Pfam" id="PF14529">
    <property type="entry name" value="Exo_endo_phos_2"/>
    <property type="match status" value="1"/>
</dbReference>
<dbReference type="InterPro" id="IPR005135">
    <property type="entry name" value="Endo/exonuclease/phosphatase"/>
</dbReference>
<evidence type="ECO:0000313" key="3">
    <source>
        <dbReference type="EMBL" id="GIX98063.1"/>
    </source>
</evidence>
<feature type="region of interest" description="Disordered" evidence="1">
    <location>
        <begin position="112"/>
        <end position="184"/>
    </location>
</feature>
<feature type="domain" description="Endonuclease/exonuclease/phosphatase" evidence="2">
    <location>
        <begin position="308"/>
        <end position="421"/>
    </location>
</feature>
<dbReference type="PANTHER" id="PTHR33273">
    <property type="entry name" value="DOMAIN-CONTAINING PROTEIN, PUTATIVE-RELATED"/>
    <property type="match status" value="1"/>
</dbReference>
<feature type="compositionally biased region" description="Basic residues" evidence="1">
    <location>
        <begin position="143"/>
        <end position="153"/>
    </location>
</feature>
<feature type="compositionally biased region" description="Basic and acidic residues" evidence="1">
    <location>
        <begin position="122"/>
        <end position="139"/>
    </location>
</feature>
<dbReference type="Proteomes" id="UP001054945">
    <property type="component" value="Unassembled WGS sequence"/>
</dbReference>
<accession>A0AAV4PP10</accession>
<keyword evidence="3" id="KW-0695">RNA-directed DNA polymerase</keyword>
<keyword evidence="4" id="KW-1185">Reference proteome</keyword>
<dbReference type="SUPFAM" id="SSF56219">
    <property type="entry name" value="DNase I-like"/>
    <property type="match status" value="1"/>
</dbReference>
<dbReference type="PANTHER" id="PTHR33273:SF4">
    <property type="entry name" value="ENDONUCLEASE_EXONUCLEASE_PHOSPHATASE DOMAIN-CONTAINING PROTEIN"/>
    <property type="match status" value="1"/>
</dbReference>
<dbReference type="AlphaFoldDB" id="A0AAV4PP10"/>
<evidence type="ECO:0000256" key="1">
    <source>
        <dbReference type="SAM" id="MobiDB-lite"/>
    </source>
</evidence>